<reference evidence="1" key="1">
    <citation type="journal article" date="2015" name="Nature">
        <title>Complex archaea that bridge the gap between prokaryotes and eukaryotes.</title>
        <authorList>
            <person name="Spang A."/>
            <person name="Saw J.H."/>
            <person name="Jorgensen S.L."/>
            <person name="Zaremba-Niedzwiedzka K."/>
            <person name="Martijn J."/>
            <person name="Lind A.E."/>
            <person name="van Eijk R."/>
            <person name="Schleper C."/>
            <person name="Guy L."/>
            <person name="Ettema T.J."/>
        </authorList>
    </citation>
    <scope>NUCLEOTIDE SEQUENCE</scope>
</reference>
<evidence type="ECO:0000313" key="1">
    <source>
        <dbReference type="EMBL" id="KKL71743.1"/>
    </source>
</evidence>
<dbReference type="EMBL" id="LAZR01025495">
    <property type="protein sequence ID" value="KKL71743.1"/>
    <property type="molecule type" value="Genomic_DNA"/>
</dbReference>
<sequence>MDNGLGVPLAVLHRRLSSHIHHFVT</sequence>
<proteinExistence type="predicted"/>
<feature type="non-terminal residue" evidence="1">
    <location>
        <position position="25"/>
    </location>
</feature>
<dbReference type="AlphaFoldDB" id="A0A0F9ECG8"/>
<gene>
    <name evidence="1" type="ORF">LCGC14_2091880</name>
</gene>
<name>A0A0F9ECG8_9ZZZZ</name>
<protein>
    <submittedName>
        <fullName evidence="1">Uncharacterized protein</fullName>
    </submittedName>
</protein>
<accession>A0A0F9ECG8</accession>
<organism evidence="1">
    <name type="scientific">marine sediment metagenome</name>
    <dbReference type="NCBI Taxonomy" id="412755"/>
    <lineage>
        <taxon>unclassified sequences</taxon>
        <taxon>metagenomes</taxon>
        <taxon>ecological metagenomes</taxon>
    </lineage>
</organism>
<comment type="caution">
    <text evidence="1">The sequence shown here is derived from an EMBL/GenBank/DDBJ whole genome shotgun (WGS) entry which is preliminary data.</text>
</comment>